<evidence type="ECO:0000313" key="2">
    <source>
        <dbReference type="EMBL" id="AKB44054.1"/>
    </source>
</evidence>
<reference evidence="2 3" key="1">
    <citation type="submission" date="2014-07" db="EMBL/GenBank/DDBJ databases">
        <title>Methanogenic archaea and the global carbon cycle.</title>
        <authorList>
            <person name="Henriksen J.R."/>
            <person name="Luke J."/>
            <person name="Reinhart S."/>
            <person name="Benedict M.N."/>
            <person name="Youngblut N.D."/>
            <person name="Metcalf M.E."/>
            <person name="Whitaker R.J."/>
            <person name="Metcalf W.W."/>
        </authorList>
    </citation>
    <scope>NUCLEOTIDE SEQUENCE [LARGE SCALE GENOMIC DNA]</scope>
    <source>
        <strain evidence="2 3">Z-761</strain>
    </source>
</reference>
<organism evidence="2 3">
    <name type="scientific">Methanosarcina vacuolata Z-761</name>
    <dbReference type="NCBI Taxonomy" id="1434123"/>
    <lineage>
        <taxon>Archaea</taxon>
        <taxon>Methanobacteriati</taxon>
        <taxon>Methanobacteriota</taxon>
        <taxon>Stenosarchaea group</taxon>
        <taxon>Methanomicrobia</taxon>
        <taxon>Methanosarcinales</taxon>
        <taxon>Methanosarcinaceae</taxon>
        <taxon>Methanosarcina</taxon>
    </lineage>
</organism>
<sequence>MECNTCIVPLVQSHHSTTPFSNNVFPLFITSTLAIIICLQSVKLILYFSSILKIRRYLQFHVIISVLKTNLQLYMIYSYT</sequence>
<proteinExistence type="predicted"/>
<gene>
    <name evidence="2" type="ORF">MSVAZ_1785</name>
</gene>
<accession>A0A0E3Q689</accession>
<keyword evidence="3" id="KW-1185">Reference proteome</keyword>
<evidence type="ECO:0000313" key="3">
    <source>
        <dbReference type="Proteomes" id="UP000033096"/>
    </source>
</evidence>
<dbReference type="HOGENOM" id="CLU_2581404_0_0_2"/>
<dbReference type="KEGG" id="mvc:MSVAZ_1785"/>
<dbReference type="EMBL" id="CP009520">
    <property type="protein sequence ID" value="AKB44054.1"/>
    <property type="molecule type" value="Genomic_DNA"/>
</dbReference>
<keyword evidence="1" id="KW-0812">Transmembrane</keyword>
<name>A0A0E3Q689_9EURY</name>
<protein>
    <submittedName>
        <fullName evidence="2">Uncharacterized protein</fullName>
    </submittedName>
</protein>
<feature type="transmembrane region" description="Helical" evidence="1">
    <location>
        <begin position="24"/>
        <end position="46"/>
    </location>
</feature>
<dbReference type="AlphaFoldDB" id="A0A0E3Q689"/>
<evidence type="ECO:0000256" key="1">
    <source>
        <dbReference type="SAM" id="Phobius"/>
    </source>
</evidence>
<keyword evidence="1" id="KW-0472">Membrane</keyword>
<dbReference type="Proteomes" id="UP000033096">
    <property type="component" value="Chromosome"/>
</dbReference>
<keyword evidence="1" id="KW-1133">Transmembrane helix</keyword>